<dbReference type="AlphaFoldDB" id="A0A1R0X6L3"/>
<comment type="caution">
    <text evidence="3">The sequence shown here is derived from an EMBL/GenBank/DDBJ whole genome shotgun (WGS) entry which is preliminary data.</text>
</comment>
<dbReference type="EMBL" id="MKQP01000026">
    <property type="protein sequence ID" value="OMD30221.1"/>
    <property type="molecule type" value="Genomic_DNA"/>
</dbReference>
<proteinExistence type="predicted"/>
<keyword evidence="1" id="KW-0472">Membrane</keyword>
<dbReference type="Gene3D" id="2.70.70.10">
    <property type="entry name" value="Glucose Permease (Domain IIA)"/>
    <property type="match status" value="1"/>
</dbReference>
<dbReference type="RefSeq" id="WP_036685158.1">
    <property type="nucleotide sequence ID" value="NZ_MKQP01000026.1"/>
</dbReference>
<feature type="transmembrane region" description="Helical" evidence="1">
    <location>
        <begin position="103"/>
        <end position="123"/>
    </location>
</feature>
<evidence type="ECO:0000256" key="1">
    <source>
        <dbReference type="SAM" id="Phobius"/>
    </source>
</evidence>
<sequence length="298" mass="32766">MDQKSDIKNRRKERIRSLLEELPEVSAVSGVSEVQELEIAEAPPSFIMPDKSTSFKEWGTGFKNADQSSVEPDPEVMWKKSRGGWEDNGGGGSNFTAGFIRRFVASVLVFGAVWGIFAVHQPWSYKMQAFISDALSNDMDFTAVRVWYEENFNGAPAFIPIFGDKDEPAQKVAAHHQLTAPIAGSIVQPFASTLKGVEIMPQIDSTLNVTVKSIDMGRILSISKELEGGIRIAVQHSGGVTAEYGHLSGTKLEVDDWVQSGDSLGWMMEKDVSSASTLFFAVMKDKTYIDPTEVVSFD</sequence>
<dbReference type="InterPro" id="IPR016047">
    <property type="entry name" value="M23ase_b-sheet_dom"/>
</dbReference>
<keyword evidence="1" id="KW-1133">Transmembrane helix</keyword>
<dbReference type="InterPro" id="IPR011055">
    <property type="entry name" value="Dup_hybrid_motif"/>
</dbReference>
<accession>A0A1R0X6L3</accession>
<dbReference type="Proteomes" id="UP000187465">
    <property type="component" value="Unassembled WGS sequence"/>
</dbReference>
<evidence type="ECO:0000313" key="3">
    <source>
        <dbReference type="EMBL" id="OMD30221.1"/>
    </source>
</evidence>
<organism evidence="3 4">
    <name type="scientific">Paenibacillus odorifer</name>
    <dbReference type="NCBI Taxonomy" id="189426"/>
    <lineage>
        <taxon>Bacteria</taxon>
        <taxon>Bacillati</taxon>
        <taxon>Bacillota</taxon>
        <taxon>Bacilli</taxon>
        <taxon>Bacillales</taxon>
        <taxon>Paenibacillaceae</taxon>
        <taxon>Paenibacillus</taxon>
    </lineage>
</organism>
<keyword evidence="1" id="KW-0812">Transmembrane</keyword>
<feature type="domain" description="M23ase beta-sheet core" evidence="2">
    <location>
        <begin position="205"/>
        <end position="291"/>
    </location>
</feature>
<protein>
    <recommendedName>
        <fullName evidence="2">M23ase beta-sheet core domain-containing protein</fullName>
    </recommendedName>
</protein>
<name>A0A1R0X6L3_9BACL</name>
<dbReference type="Pfam" id="PF01551">
    <property type="entry name" value="Peptidase_M23"/>
    <property type="match status" value="1"/>
</dbReference>
<dbReference type="SUPFAM" id="SSF51261">
    <property type="entry name" value="Duplicated hybrid motif"/>
    <property type="match status" value="1"/>
</dbReference>
<gene>
    <name evidence="3" type="ORF">BJP51_20640</name>
</gene>
<evidence type="ECO:0000259" key="2">
    <source>
        <dbReference type="Pfam" id="PF01551"/>
    </source>
</evidence>
<evidence type="ECO:0000313" key="4">
    <source>
        <dbReference type="Proteomes" id="UP000187465"/>
    </source>
</evidence>
<dbReference type="CDD" id="cd12797">
    <property type="entry name" value="M23_peptidase"/>
    <property type="match status" value="1"/>
</dbReference>
<reference evidence="3 4" key="1">
    <citation type="submission" date="2016-10" db="EMBL/GenBank/DDBJ databases">
        <title>Paenibacillus species isolates.</title>
        <authorList>
            <person name="Beno S.M."/>
        </authorList>
    </citation>
    <scope>NUCLEOTIDE SEQUENCE [LARGE SCALE GENOMIC DNA]</scope>
    <source>
        <strain evidence="3 4">FSL H7-0604</strain>
    </source>
</reference>